<dbReference type="InterPro" id="IPR029058">
    <property type="entry name" value="AB_hydrolase_fold"/>
</dbReference>
<protein>
    <submittedName>
        <fullName evidence="3">Pimeloyl-ACP methyl ester carboxylesterase</fullName>
    </submittedName>
</protein>
<sequence>MHNDNESGFVSRTISAPDGLRLYARDYGDDSISGLPPVVCLPGLTRNSRDFHDLALLLSRDPVAPRRVITLDFRGRGLSAWDDEKSHYNLAVEAQDVLTTCAALNIPNAVFIGTSRGGLVLHLLAASHPDILKAVILNDIGPVLEKEGLVDIRDYLNRGRKPANWDEAVEILQENHSRAFTALTDDDWREMARAIYTLTDGKVVADFDPVIAAQMKSLDFETPLPDLWPQFEAFRNIPLMVVRGENSKLLTTASLEEMARRHPGMTTKIAIGQGHAPILHLGDIPLAIRHFLAAI</sequence>
<dbReference type="GO" id="GO:0016787">
    <property type="term" value="F:hydrolase activity"/>
    <property type="evidence" value="ECO:0007669"/>
    <property type="project" value="UniProtKB-KW"/>
</dbReference>
<evidence type="ECO:0000313" key="4">
    <source>
        <dbReference type="Proteomes" id="UP000543836"/>
    </source>
</evidence>
<dbReference type="PANTHER" id="PTHR43798:SF31">
    <property type="entry name" value="AB HYDROLASE SUPERFAMILY PROTEIN YCLE"/>
    <property type="match status" value="1"/>
</dbReference>
<feature type="domain" description="AB hydrolase-1" evidence="2">
    <location>
        <begin position="36"/>
        <end position="278"/>
    </location>
</feature>
<keyword evidence="1" id="KW-0378">Hydrolase</keyword>
<dbReference type="Pfam" id="PF00561">
    <property type="entry name" value="Abhydrolase_1"/>
    <property type="match status" value="1"/>
</dbReference>
<dbReference type="Gene3D" id="3.40.50.1820">
    <property type="entry name" value="alpha/beta hydrolase"/>
    <property type="match status" value="1"/>
</dbReference>
<dbReference type="GO" id="GO:0016020">
    <property type="term" value="C:membrane"/>
    <property type="evidence" value="ECO:0007669"/>
    <property type="project" value="TreeGrafter"/>
</dbReference>
<dbReference type="RefSeq" id="WP_028753436.1">
    <property type="nucleotide sequence ID" value="NZ_JACIIG010000012.1"/>
</dbReference>
<name>A0A7W7EM85_9HYPH</name>
<dbReference type="OrthoDB" id="9791366at2"/>
<evidence type="ECO:0000256" key="1">
    <source>
        <dbReference type="ARBA" id="ARBA00022801"/>
    </source>
</evidence>
<evidence type="ECO:0000313" key="3">
    <source>
        <dbReference type="EMBL" id="MBB4570284.1"/>
    </source>
</evidence>
<dbReference type="AlphaFoldDB" id="A0A7W7EM85"/>
<comment type="caution">
    <text evidence="3">The sequence shown here is derived from an EMBL/GenBank/DDBJ whole genome shotgun (WGS) entry which is preliminary data.</text>
</comment>
<dbReference type="SUPFAM" id="SSF53474">
    <property type="entry name" value="alpha/beta-Hydrolases"/>
    <property type="match status" value="1"/>
</dbReference>
<accession>A0A7W7EM85</accession>
<dbReference type="InterPro" id="IPR000073">
    <property type="entry name" value="AB_hydrolase_1"/>
</dbReference>
<dbReference type="EMBL" id="JACIIG010000012">
    <property type="protein sequence ID" value="MBB4570284.1"/>
    <property type="molecule type" value="Genomic_DNA"/>
</dbReference>
<reference evidence="3 4" key="1">
    <citation type="submission" date="2020-08" db="EMBL/GenBank/DDBJ databases">
        <title>Genomic Encyclopedia of Type Strains, Phase IV (KMG-V): Genome sequencing to study the core and pangenomes of soil and plant-associated prokaryotes.</title>
        <authorList>
            <person name="Whitman W."/>
        </authorList>
    </citation>
    <scope>NUCLEOTIDE SEQUENCE [LARGE SCALE GENOMIC DNA]</scope>
    <source>
        <strain evidence="3 4">SEMIA 492</strain>
    </source>
</reference>
<dbReference type="PANTHER" id="PTHR43798">
    <property type="entry name" value="MONOACYLGLYCEROL LIPASE"/>
    <property type="match status" value="1"/>
</dbReference>
<gene>
    <name evidence="3" type="ORF">GGE60_004420</name>
</gene>
<proteinExistence type="predicted"/>
<dbReference type="Proteomes" id="UP000543836">
    <property type="component" value="Unassembled WGS sequence"/>
</dbReference>
<organism evidence="3 4">
    <name type="scientific">Rhizobium leucaenae</name>
    <dbReference type="NCBI Taxonomy" id="29450"/>
    <lineage>
        <taxon>Bacteria</taxon>
        <taxon>Pseudomonadati</taxon>
        <taxon>Pseudomonadota</taxon>
        <taxon>Alphaproteobacteria</taxon>
        <taxon>Hyphomicrobiales</taxon>
        <taxon>Rhizobiaceae</taxon>
        <taxon>Rhizobium/Agrobacterium group</taxon>
        <taxon>Rhizobium</taxon>
    </lineage>
</organism>
<evidence type="ECO:0000259" key="2">
    <source>
        <dbReference type="Pfam" id="PF00561"/>
    </source>
</evidence>
<dbReference type="InterPro" id="IPR050266">
    <property type="entry name" value="AB_hydrolase_sf"/>
</dbReference>
<keyword evidence="4" id="KW-1185">Reference proteome</keyword>